<proteinExistence type="predicted"/>
<feature type="compositionally biased region" description="Polar residues" evidence="1">
    <location>
        <begin position="393"/>
        <end position="405"/>
    </location>
</feature>
<feature type="compositionally biased region" description="Polar residues" evidence="1">
    <location>
        <begin position="235"/>
        <end position="246"/>
    </location>
</feature>
<feature type="compositionally biased region" description="Pro residues" evidence="1">
    <location>
        <begin position="293"/>
        <end position="304"/>
    </location>
</feature>
<dbReference type="GeneID" id="39591155"/>
<feature type="region of interest" description="Disordered" evidence="1">
    <location>
        <begin position="390"/>
        <end position="428"/>
    </location>
</feature>
<feature type="compositionally biased region" description="Low complexity" evidence="1">
    <location>
        <begin position="212"/>
        <end position="230"/>
    </location>
</feature>
<evidence type="ECO:0000256" key="1">
    <source>
        <dbReference type="SAM" id="MobiDB-lite"/>
    </source>
</evidence>
<feature type="region of interest" description="Disordered" evidence="1">
    <location>
        <begin position="101"/>
        <end position="154"/>
    </location>
</feature>
<keyword evidence="3" id="KW-1185">Reference proteome</keyword>
<accession>A0A427Y217</accession>
<feature type="compositionally biased region" description="Polar residues" evidence="1">
    <location>
        <begin position="101"/>
        <end position="118"/>
    </location>
</feature>
<feature type="compositionally biased region" description="Polar residues" evidence="1">
    <location>
        <begin position="127"/>
        <end position="139"/>
    </location>
</feature>
<feature type="compositionally biased region" description="Low complexity" evidence="1">
    <location>
        <begin position="258"/>
        <end position="269"/>
    </location>
</feature>
<dbReference type="RefSeq" id="XP_028478473.1">
    <property type="nucleotide sequence ID" value="XM_028622021.1"/>
</dbReference>
<evidence type="ECO:0000313" key="3">
    <source>
        <dbReference type="Proteomes" id="UP000279236"/>
    </source>
</evidence>
<feature type="compositionally biased region" description="Basic and acidic residues" evidence="1">
    <location>
        <begin position="12"/>
        <end position="21"/>
    </location>
</feature>
<dbReference type="AlphaFoldDB" id="A0A427Y217"/>
<dbReference type="Proteomes" id="UP000279236">
    <property type="component" value="Unassembled WGS sequence"/>
</dbReference>
<reference evidence="2 3" key="1">
    <citation type="submission" date="2018-11" db="EMBL/GenBank/DDBJ databases">
        <title>Genome sequence of Apiotrichum porosum DSM 27194.</title>
        <authorList>
            <person name="Aliyu H."/>
            <person name="Gorte O."/>
            <person name="Ochsenreither K."/>
        </authorList>
    </citation>
    <scope>NUCLEOTIDE SEQUENCE [LARGE SCALE GENOMIC DNA]</scope>
    <source>
        <strain evidence="2 3">DSM 27194</strain>
    </source>
</reference>
<organism evidence="2 3">
    <name type="scientific">Apiotrichum porosum</name>
    <dbReference type="NCBI Taxonomy" id="105984"/>
    <lineage>
        <taxon>Eukaryota</taxon>
        <taxon>Fungi</taxon>
        <taxon>Dikarya</taxon>
        <taxon>Basidiomycota</taxon>
        <taxon>Agaricomycotina</taxon>
        <taxon>Tremellomycetes</taxon>
        <taxon>Trichosporonales</taxon>
        <taxon>Trichosporonaceae</taxon>
        <taxon>Apiotrichum</taxon>
    </lineage>
</organism>
<protein>
    <submittedName>
        <fullName evidence="2">Uncharacterized protein</fullName>
    </submittedName>
</protein>
<evidence type="ECO:0000313" key="2">
    <source>
        <dbReference type="EMBL" id="RSH85025.1"/>
    </source>
</evidence>
<name>A0A427Y217_9TREE</name>
<dbReference type="EMBL" id="RSCE01000003">
    <property type="protein sequence ID" value="RSH85025.1"/>
    <property type="molecule type" value="Genomic_DNA"/>
</dbReference>
<feature type="region of interest" description="Disordered" evidence="1">
    <location>
        <begin position="191"/>
        <end position="338"/>
    </location>
</feature>
<sequence>MPPPLHAGHRRSASESRRLARGETPPLLLRPHHTGLGSVSRLISQWEDMRENLAARGIGHHKVPAPPPSSFIPPRIASASGWGFGISRDVDLGLDVDVEGSASTATTNNGRPTINDGPTANDRPTTDENQTTNDRTAANDNPAGRTGLAAILDPSPGMARRAGVVMDAVAAHEGRAHGSGEPVRVAAVIRGRGTTSGPSRIAAHARKLSGDTSKTQPQPQPRTQTQTSTRAPLQPRSTNIPASHNQHAAPPSSFKMQASAAAATTATTARPVVHSTDPRSNMASPTPTDSVPPVLPTTPSPPARPVRHARRTSGATAAQPGTHVHHRVQTQPPARAPNTITTNRASTAVPMADLPTLPASSRTATPLGTADTHVPWQWEEIDAVLRLRGTPGVSDSGSSAGTQAEQLGRIKDTDTGGHSVATGHWYRK</sequence>
<feature type="region of interest" description="Disordered" evidence="1">
    <location>
        <begin position="1"/>
        <end position="34"/>
    </location>
</feature>
<comment type="caution">
    <text evidence="2">The sequence shown here is derived from an EMBL/GenBank/DDBJ whole genome shotgun (WGS) entry which is preliminary data.</text>
</comment>
<gene>
    <name evidence="2" type="ORF">EHS24_006612</name>
</gene>